<dbReference type="InterPro" id="IPR006195">
    <property type="entry name" value="aa-tRNA-synth_II"/>
</dbReference>
<evidence type="ECO:0000256" key="7">
    <source>
        <dbReference type="ARBA" id="ARBA00022917"/>
    </source>
</evidence>
<evidence type="ECO:0000256" key="3">
    <source>
        <dbReference type="ARBA" id="ARBA00022490"/>
    </source>
</evidence>
<comment type="subcellular location">
    <subcellularLocation>
        <location evidence="1 10">Cytoplasm</location>
    </subcellularLocation>
</comment>
<feature type="binding site" evidence="11">
    <location>
        <begin position="77"/>
        <end position="79"/>
    </location>
    <ligand>
        <name>L-histidine</name>
        <dbReference type="ChEBI" id="CHEBI:57595"/>
    </ligand>
</feature>
<dbReference type="GO" id="GO:0005737">
    <property type="term" value="C:cytoplasm"/>
    <property type="evidence" value="ECO:0007669"/>
    <property type="project" value="UniProtKB-SubCell"/>
</dbReference>
<dbReference type="PROSITE" id="PS50862">
    <property type="entry name" value="AA_TRNA_LIGASE_II"/>
    <property type="match status" value="1"/>
</dbReference>
<accession>L0HGY5</accession>
<evidence type="ECO:0000259" key="12">
    <source>
        <dbReference type="PROSITE" id="PS50862"/>
    </source>
</evidence>
<gene>
    <name evidence="10" type="primary">hisS</name>
    <name evidence="13" type="ordered locus">Metfor_1292</name>
</gene>
<evidence type="ECO:0000256" key="2">
    <source>
        <dbReference type="ARBA" id="ARBA00008226"/>
    </source>
</evidence>
<keyword evidence="6 10" id="KW-0067">ATP-binding</keyword>
<feature type="domain" description="Aminoacyl-transfer RNA synthetases class-II family profile" evidence="12">
    <location>
        <begin position="6"/>
        <end position="326"/>
    </location>
</feature>
<dbReference type="Gene3D" id="3.30.930.10">
    <property type="entry name" value="Bira Bifunctional Protein, Domain 2"/>
    <property type="match status" value="1"/>
</dbReference>
<evidence type="ECO:0000313" key="13">
    <source>
        <dbReference type="EMBL" id="AGB02334.1"/>
    </source>
</evidence>
<evidence type="ECO:0000256" key="6">
    <source>
        <dbReference type="ARBA" id="ARBA00022840"/>
    </source>
</evidence>
<dbReference type="InterPro" id="IPR045864">
    <property type="entry name" value="aa-tRNA-synth_II/BPL/LPL"/>
</dbReference>
<reference evidence="13 14" key="2">
    <citation type="journal article" date="2014" name="Genome Announc.">
        <title>Complete Genome Sequence of Methanoregula formicica SMSPT, a Mesophilic Hydrogenotrophic Methanogen Isolated from a Methanogenic Upflow Anaerobic Sludge Blanket Reactor.</title>
        <authorList>
            <person name="Yamamoto K."/>
            <person name="Tamaki H."/>
            <person name="Cadillo-Quiroz H."/>
            <person name="Imachi H."/>
            <person name="Kyrpides N."/>
            <person name="Woyke T."/>
            <person name="Goodwin L."/>
            <person name="Zinder S.H."/>
            <person name="Kamagata Y."/>
            <person name="Liu W.T."/>
        </authorList>
    </citation>
    <scope>NUCLEOTIDE SEQUENCE [LARGE SCALE GENOMIC DNA]</scope>
    <source>
        <strain evidence="14">DSM 22288 / NBRC 105244 / SMSP</strain>
    </source>
</reference>
<dbReference type="InterPro" id="IPR004154">
    <property type="entry name" value="Anticodon-bd"/>
</dbReference>
<dbReference type="AlphaFoldDB" id="L0HGY5"/>
<feature type="binding site" evidence="11">
    <location>
        <begin position="257"/>
        <end position="258"/>
    </location>
    <ligand>
        <name>L-histidine</name>
        <dbReference type="ChEBI" id="CHEBI:57595"/>
    </ligand>
</feature>
<keyword evidence="4 10" id="KW-0436">Ligase</keyword>
<comment type="similarity">
    <text evidence="2 10">Belongs to the class-II aminoacyl-tRNA synthetase family.</text>
</comment>
<organism evidence="13 14">
    <name type="scientific">Methanoregula formicica (strain DSM 22288 / NBRC 105244 / SMSP)</name>
    <dbReference type="NCBI Taxonomy" id="593750"/>
    <lineage>
        <taxon>Archaea</taxon>
        <taxon>Methanobacteriati</taxon>
        <taxon>Methanobacteriota</taxon>
        <taxon>Stenosarchaea group</taxon>
        <taxon>Methanomicrobia</taxon>
        <taxon>Methanomicrobiales</taxon>
        <taxon>Methanoregulaceae</taxon>
        <taxon>Methanoregula</taxon>
    </lineage>
</organism>
<dbReference type="NCBIfam" id="TIGR00442">
    <property type="entry name" value="hisS"/>
    <property type="match status" value="1"/>
</dbReference>
<evidence type="ECO:0000256" key="1">
    <source>
        <dbReference type="ARBA" id="ARBA00004496"/>
    </source>
</evidence>
<dbReference type="PIRSF" id="PIRSF001549">
    <property type="entry name" value="His-tRNA_synth"/>
    <property type="match status" value="1"/>
</dbReference>
<feature type="binding site" evidence="11">
    <location>
        <position position="121"/>
    </location>
    <ligand>
        <name>L-histidine</name>
        <dbReference type="ChEBI" id="CHEBI:57595"/>
    </ligand>
</feature>
<dbReference type="GO" id="GO:0005524">
    <property type="term" value="F:ATP binding"/>
    <property type="evidence" value="ECO:0007669"/>
    <property type="project" value="UniProtKB-UniRule"/>
</dbReference>
<name>L0HGY5_METFS</name>
<dbReference type="PANTHER" id="PTHR43707">
    <property type="entry name" value="HISTIDYL-TRNA SYNTHETASE"/>
    <property type="match status" value="1"/>
</dbReference>
<evidence type="ECO:0000256" key="8">
    <source>
        <dbReference type="ARBA" id="ARBA00023146"/>
    </source>
</evidence>
<keyword evidence="5 10" id="KW-0547">Nucleotide-binding</keyword>
<dbReference type="OrthoDB" id="8659at2157"/>
<dbReference type="GO" id="GO:0004821">
    <property type="term" value="F:histidine-tRNA ligase activity"/>
    <property type="evidence" value="ECO:0007669"/>
    <property type="project" value="UniProtKB-UniRule"/>
</dbReference>
<feature type="binding site" evidence="11">
    <location>
        <position position="107"/>
    </location>
    <ligand>
        <name>L-histidine</name>
        <dbReference type="ChEBI" id="CHEBI:57595"/>
    </ligand>
</feature>
<comment type="catalytic activity">
    <reaction evidence="9 10">
        <text>tRNA(His) + L-histidine + ATP = L-histidyl-tRNA(His) + AMP + diphosphate + H(+)</text>
        <dbReference type="Rhea" id="RHEA:17313"/>
        <dbReference type="Rhea" id="RHEA-COMP:9665"/>
        <dbReference type="Rhea" id="RHEA-COMP:9689"/>
        <dbReference type="ChEBI" id="CHEBI:15378"/>
        <dbReference type="ChEBI" id="CHEBI:30616"/>
        <dbReference type="ChEBI" id="CHEBI:33019"/>
        <dbReference type="ChEBI" id="CHEBI:57595"/>
        <dbReference type="ChEBI" id="CHEBI:78442"/>
        <dbReference type="ChEBI" id="CHEBI:78527"/>
        <dbReference type="ChEBI" id="CHEBI:456215"/>
        <dbReference type="EC" id="6.1.1.21"/>
    </reaction>
</comment>
<dbReference type="GO" id="GO:0000105">
    <property type="term" value="P:L-histidine biosynthetic process"/>
    <property type="evidence" value="ECO:0007669"/>
    <property type="project" value="InterPro"/>
</dbReference>
<dbReference type="InterPro" id="IPR041715">
    <property type="entry name" value="HisRS-like_core"/>
</dbReference>
<dbReference type="PANTHER" id="PTHR43707:SF1">
    <property type="entry name" value="HISTIDINE--TRNA LIGASE, MITOCHONDRIAL-RELATED"/>
    <property type="match status" value="1"/>
</dbReference>
<dbReference type="InterPro" id="IPR015807">
    <property type="entry name" value="His-tRNA-ligase"/>
</dbReference>
<dbReference type="HAMAP" id="MF_00127">
    <property type="entry name" value="His_tRNA_synth"/>
    <property type="match status" value="1"/>
</dbReference>
<dbReference type="KEGG" id="mfo:Metfor_1292"/>
<dbReference type="Proteomes" id="UP000010824">
    <property type="component" value="Chromosome"/>
</dbReference>
<dbReference type="InterPro" id="IPR033656">
    <property type="entry name" value="HisRS_anticodon"/>
</dbReference>
<dbReference type="SUPFAM" id="SSF52954">
    <property type="entry name" value="Class II aaRS ABD-related"/>
    <property type="match status" value="1"/>
</dbReference>
<dbReference type="Pfam" id="PF13393">
    <property type="entry name" value="tRNA-synt_His"/>
    <property type="match status" value="1"/>
</dbReference>
<keyword evidence="3 10" id="KW-0963">Cytoplasm</keyword>
<dbReference type="FunCoup" id="L0HGY5">
    <property type="interactions" value="178"/>
</dbReference>
<dbReference type="GeneID" id="14310605"/>
<keyword evidence="14" id="KW-1185">Reference proteome</keyword>
<evidence type="ECO:0000256" key="10">
    <source>
        <dbReference type="HAMAP-Rule" id="MF_00127"/>
    </source>
</evidence>
<keyword evidence="8 10" id="KW-0030">Aminoacyl-tRNA synthetase</keyword>
<dbReference type="SUPFAM" id="SSF55681">
    <property type="entry name" value="Class II aaRS and biotin synthetases"/>
    <property type="match status" value="1"/>
</dbReference>
<dbReference type="InterPro" id="IPR004517">
    <property type="entry name" value="HisZ"/>
</dbReference>
<evidence type="ECO:0000256" key="9">
    <source>
        <dbReference type="ARBA" id="ARBA00047639"/>
    </source>
</evidence>
<feature type="binding site" evidence="11">
    <location>
        <position position="253"/>
    </location>
    <ligand>
        <name>L-histidine</name>
        <dbReference type="ChEBI" id="CHEBI:57595"/>
    </ligand>
</feature>
<dbReference type="RefSeq" id="WP_015285297.1">
    <property type="nucleotide sequence ID" value="NC_019943.1"/>
</dbReference>
<dbReference type="HOGENOM" id="CLU_025113_3_1_2"/>
<dbReference type="InterPro" id="IPR004516">
    <property type="entry name" value="HisRS/HisZ"/>
</dbReference>
<proteinExistence type="inferred from homology"/>
<evidence type="ECO:0000313" key="14">
    <source>
        <dbReference type="Proteomes" id="UP000010824"/>
    </source>
</evidence>
<dbReference type="STRING" id="593750.Metfor_1292"/>
<dbReference type="HAMAP" id="MF_00125">
    <property type="entry name" value="HisZ"/>
    <property type="match status" value="1"/>
</dbReference>
<dbReference type="EC" id="6.1.1.21" evidence="10"/>
<dbReference type="Pfam" id="PF03129">
    <property type="entry name" value="HGTP_anticodon"/>
    <property type="match status" value="1"/>
</dbReference>
<dbReference type="Gene3D" id="3.40.50.800">
    <property type="entry name" value="Anticodon-binding domain"/>
    <property type="match status" value="1"/>
</dbReference>
<dbReference type="GO" id="GO:0006427">
    <property type="term" value="P:histidyl-tRNA aminoacylation"/>
    <property type="evidence" value="ECO:0007669"/>
    <property type="project" value="UniProtKB-UniRule"/>
</dbReference>
<dbReference type="InParanoid" id="L0HGY5"/>
<dbReference type="CDD" id="cd00859">
    <property type="entry name" value="HisRS_anticodon"/>
    <property type="match status" value="1"/>
</dbReference>
<dbReference type="CDD" id="cd00773">
    <property type="entry name" value="HisRS-like_core"/>
    <property type="match status" value="1"/>
</dbReference>
<evidence type="ECO:0000256" key="4">
    <source>
        <dbReference type="ARBA" id="ARBA00022598"/>
    </source>
</evidence>
<protein>
    <recommendedName>
        <fullName evidence="10">Histidine--tRNA ligase</fullName>
        <ecNumber evidence="10">6.1.1.21</ecNumber>
    </recommendedName>
    <alternativeName>
        <fullName evidence="10">Histidyl-tRNA synthetase</fullName>
        <shortName evidence="10">HisRS</shortName>
    </alternativeName>
</protein>
<keyword evidence="7 10" id="KW-0648">Protein biosynthesis</keyword>
<evidence type="ECO:0000256" key="5">
    <source>
        <dbReference type="ARBA" id="ARBA00022741"/>
    </source>
</evidence>
<reference evidence="14" key="1">
    <citation type="submission" date="2011-12" db="EMBL/GenBank/DDBJ databases">
        <title>Complete sequence of Methanoregula formicicum SMSP.</title>
        <authorList>
            <person name="Lucas S."/>
            <person name="Han J."/>
            <person name="Lapidus A."/>
            <person name="Cheng J.-F."/>
            <person name="Goodwin L."/>
            <person name="Pitluck S."/>
            <person name="Peters L."/>
            <person name="Ovchinnikova G."/>
            <person name="Teshima H."/>
            <person name="Detter J.C."/>
            <person name="Han C."/>
            <person name="Tapia R."/>
            <person name="Land M."/>
            <person name="Hauser L."/>
            <person name="Kyrpides N."/>
            <person name="Ivanova N."/>
            <person name="Pagani I."/>
            <person name="Imachi H."/>
            <person name="Tamaki H."/>
            <person name="Sekiguchi Y."/>
            <person name="Kamagata Y."/>
            <person name="Cadillo-Quiroz H."/>
            <person name="Zinder S."/>
            <person name="Liu W.-T."/>
            <person name="Woyke T."/>
        </authorList>
    </citation>
    <scope>NUCLEOTIDE SEQUENCE [LARGE SCALE GENOMIC DNA]</scope>
    <source>
        <strain evidence="14">DSM 22288 / NBRC 105244 / SMSP</strain>
    </source>
</reference>
<feature type="binding site" evidence="11">
    <location>
        <position position="125"/>
    </location>
    <ligand>
        <name>L-histidine</name>
        <dbReference type="ChEBI" id="CHEBI:57595"/>
    </ligand>
</feature>
<dbReference type="eggNOG" id="arCOG00404">
    <property type="taxonomic scope" value="Archaea"/>
</dbReference>
<dbReference type="EMBL" id="CP003167">
    <property type="protein sequence ID" value="AGB02334.1"/>
    <property type="molecule type" value="Genomic_DNA"/>
</dbReference>
<dbReference type="InterPro" id="IPR036621">
    <property type="entry name" value="Anticodon-bd_dom_sf"/>
</dbReference>
<evidence type="ECO:0000256" key="11">
    <source>
        <dbReference type="PIRSR" id="PIRSR001549-1"/>
    </source>
</evidence>
<sequence>MLQKPRGTRDFLPDEMEARRAVEWRLREVARRWGYREVCTPEFEDLELFTMRSGEGIINEMYVFEDKGGRKLALRPEITAAVIRMYINEAKVAPKPLRWCYYADCFRYERPQKGRYRQFWQFGVELIGADSAIADAEVIMLASDMLDTTGVRYELKVGHLSFVKTLLKDVEPETQRKIRQQLDKKDFEGLNVTLEGMNRPELAESLKTLVATQDLAEAFDIAGAIPERERIEQTIGYLDAAGIRYSLNLGIARGLDYYTGIVFEGFADNLGAENQILGGGVYRLAHLFGGDDVASCGFAIGFDRVMVSLGETARTKDTVAAIVCTPETRMRALEVARAFRSAGIRTEMDLMDRGFSQQLSHAAKSADFAVIIGQREAASGEVMLKDLRTGEQKTVTLDAAVAGVVASGSRG</sequence>